<organism evidence="3 4">
    <name type="scientific">Aromia moschata</name>
    <dbReference type="NCBI Taxonomy" id="1265417"/>
    <lineage>
        <taxon>Eukaryota</taxon>
        <taxon>Metazoa</taxon>
        <taxon>Ecdysozoa</taxon>
        <taxon>Arthropoda</taxon>
        <taxon>Hexapoda</taxon>
        <taxon>Insecta</taxon>
        <taxon>Pterygota</taxon>
        <taxon>Neoptera</taxon>
        <taxon>Endopterygota</taxon>
        <taxon>Coleoptera</taxon>
        <taxon>Polyphaga</taxon>
        <taxon>Cucujiformia</taxon>
        <taxon>Chrysomeloidea</taxon>
        <taxon>Cerambycidae</taxon>
        <taxon>Cerambycinae</taxon>
        <taxon>Callichromatini</taxon>
        <taxon>Aromia</taxon>
    </lineage>
</organism>
<evidence type="ECO:0000259" key="2">
    <source>
        <dbReference type="Pfam" id="PF16087"/>
    </source>
</evidence>
<sequence length="214" mass="23565">MLYRREVKLNEGHVAFESLRFNEENATFKFFFVEITMVSYTTEQHVQMIKLCYQNECSLVKTLRASHPFYGRRDGPSKSTLQRLVAKFDSTGSVNNLPTPVRQRNVRSAKTIAPVRVSVQCTGEPEAVNSSPCTRTRPFAGFNLANFASPLGPAPVQHPTDPGAQGAPQNSIFLQGGPHSPRAQGPVKYKSGVDDDDRVQTITQVGSVANVGIR</sequence>
<feature type="region of interest" description="Disordered" evidence="1">
    <location>
        <begin position="152"/>
        <end position="196"/>
    </location>
</feature>
<dbReference type="EMBL" id="JAPWTK010000227">
    <property type="protein sequence ID" value="KAJ8945173.1"/>
    <property type="molecule type" value="Genomic_DNA"/>
</dbReference>
<gene>
    <name evidence="3" type="ORF">NQ318_001639</name>
</gene>
<evidence type="ECO:0000313" key="3">
    <source>
        <dbReference type="EMBL" id="KAJ8945173.1"/>
    </source>
</evidence>
<evidence type="ECO:0000313" key="4">
    <source>
        <dbReference type="Proteomes" id="UP001162162"/>
    </source>
</evidence>
<protein>
    <recommendedName>
        <fullName evidence="2">DUF4817 domain-containing protein</fullName>
    </recommendedName>
</protein>
<evidence type="ECO:0000256" key="1">
    <source>
        <dbReference type="SAM" id="MobiDB-lite"/>
    </source>
</evidence>
<proteinExistence type="predicted"/>
<name>A0AAV8Y248_9CUCU</name>
<dbReference type="Pfam" id="PF16087">
    <property type="entry name" value="DUF4817"/>
    <property type="match status" value="1"/>
</dbReference>
<dbReference type="AlphaFoldDB" id="A0AAV8Y248"/>
<dbReference type="InterPro" id="IPR032135">
    <property type="entry name" value="DUF4817"/>
</dbReference>
<reference evidence="3" key="1">
    <citation type="journal article" date="2023" name="Insect Mol. Biol.">
        <title>Genome sequencing provides insights into the evolution of gene families encoding plant cell wall-degrading enzymes in longhorned beetles.</title>
        <authorList>
            <person name="Shin N.R."/>
            <person name="Okamura Y."/>
            <person name="Kirsch R."/>
            <person name="Pauchet Y."/>
        </authorList>
    </citation>
    <scope>NUCLEOTIDE SEQUENCE</scope>
    <source>
        <strain evidence="3">AMC_N1</strain>
    </source>
</reference>
<feature type="domain" description="DUF4817" evidence="2">
    <location>
        <begin position="41"/>
        <end position="95"/>
    </location>
</feature>
<dbReference type="Proteomes" id="UP001162162">
    <property type="component" value="Unassembled WGS sequence"/>
</dbReference>
<keyword evidence="4" id="KW-1185">Reference proteome</keyword>
<accession>A0AAV8Y248</accession>
<comment type="caution">
    <text evidence="3">The sequence shown here is derived from an EMBL/GenBank/DDBJ whole genome shotgun (WGS) entry which is preliminary data.</text>
</comment>